<feature type="compositionally biased region" description="Low complexity" evidence="1">
    <location>
        <begin position="45"/>
        <end position="70"/>
    </location>
</feature>
<gene>
    <name evidence="2" type="ORF">V5N11_006709</name>
</gene>
<sequence>MSDYDVSGDEDSASLSYSLIPPNLAMAFNITPERSRTIQEVNRASETTLSSLRSGSSGPNTCSSNNNSNSFKTGVAVEEEDRAVLDQIRRSKTHQTAMEMSVAVQIPLRIQRWRRRNEIQELKIHQGRQCGHTTATQEINS</sequence>
<dbReference type="EMBL" id="JBANAX010000394">
    <property type="protein sequence ID" value="KAL1210378.1"/>
    <property type="molecule type" value="Genomic_DNA"/>
</dbReference>
<evidence type="ECO:0000313" key="3">
    <source>
        <dbReference type="Proteomes" id="UP001558713"/>
    </source>
</evidence>
<reference evidence="2 3" key="1">
    <citation type="submission" date="2024-04" db="EMBL/GenBank/DDBJ databases">
        <title>Genome assembly C_amara_ONT_v2.</title>
        <authorList>
            <person name="Yant L."/>
            <person name="Moore C."/>
            <person name="Slenker M."/>
        </authorList>
    </citation>
    <scope>NUCLEOTIDE SEQUENCE [LARGE SCALE GENOMIC DNA]</scope>
    <source>
        <tissue evidence="2">Leaf</tissue>
    </source>
</reference>
<evidence type="ECO:0000256" key="1">
    <source>
        <dbReference type="SAM" id="MobiDB-lite"/>
    </source>
</evidence>
<proteinExistence type="predicted"/>
<comment type="caution">
    <text evidence="2">The sequence shown here is derived from an EMBL/GenBank/DDBJ whole genome shotgun (WGS) entry which is preliminary data.</text>
</comment>
<evidence type="ECO:0000313" key="2">
    <source>
        <dbReference type="EMBL" id="KAL1210378.1"/>
    </source>
</evidence>
<accession>A0ABD1AUF2</accession>
<organism evidence="2 3">
    <name type="scientific">Cardamine amara subsp. amara</name>
    <dbReference type="NCBI Taxonomy" id="228776"/>
    <lineage>
        <taxon>Eukaryota</taxon>
        <taxon>Viridiplantae</taxon>
        <taxon>Streptophyta</taxon>
        <taxon>Embryophyta</taxon>
        <taxon>Tracheophyta</taxon>
        <taxon>Spermatophyta</taxon>
        <taxon>Magnoliopsida</taxon>
        <taxon>eudicotyledons</taxon>
        <taxon>Gunneridae</taxon>
        <taxon>Pentapetalae</taxon>
        <taxon>rosids</taxon>
        <taxon>malvids</taxon>
        <taxon>Brassicales</taxon>
        <taxon>Brassicaceae</taxon>
        <taxon>Cardamineae</taxon>
        <taxon>Cardamine</taxon>
    </lineage>
</organism>
<dbReference type="AlphaFoldDB" id="A0ABD1AUF2"/>
<dbReference type="Proteomes" id="UP001558713">
    <property type="component" value="Unassembled WGS sequence"/>
</dbReference>
<keyword evidence="3" id="KW-1185">Reference proteome</keyword>
<protein>
    <submittedName>
        <fullName evidence="2">Transcription factor LUX</fullName>
    </submittedName>
</protein>
<feature type="region of interest" description="Disordered" evidence="1">
    <location>
        <begin position="42"/>
        <end position="75"/>
    </location>
</feature>
<name>A0ABD1AUF2_CARAN</name>